<gene>
    <name evidence="2" type="ORF">B0J12DRAFT_7877</name>
</gene>
<organism evidence="2 3">
    <name type="scientific">Macrophomina phaseolina</name>
    <dbReference type="NCBI Taxonomy" id="35725"/>
    <lineage>
        <taxon>Eukaryota</taxon>
        <taxon>Fungi</taxon>
        <taxon>Dikarya</taxon>
        <taxon>Ascomycota</taxon>
        <taxon>Pezizomycotina</taxon>
        <taxon>Dothideomycetes</taxon>
        <taxon>Dothideomycetes incertae sedis</taxon>
        <taxon>Botryosphaeriales</taxon>
        <taxon>Botryosphaeriaceae</taxon>
        <taxon>Macrophomina</taxon>
    </lineage>
</organism>
<evidence type="ECO:0000313" key="3">
    <source>
        <dbReference type="Proteomes" id="UP000774617"/>
    </source>
</evidence>
<feature type="compositionally biased region" description="Basic residues" evidence="1">
    <location>
        <begin position="96"/>
        <end position="107"/>
    </location>
</feature>
<name>A0ABQ8GTY8_9PEZI</name>
<comment type="caution">
    <text evidence="2">The sequence shown here is derived from an EMBL/GenBank/DDBJ whole genome shotgun (WGS) entry which is preliminary data.</text>
</comment>
<dbReference type="EMBL" id="JAGTJR010000001">
    <property type="protein sequence ID" value="KAH7064702.1"/>
    <property type="molecule type" value="Genomic_DNA"/>
</dbReference>
<reference evidence="2 3" key="1">
    <citation type="journal article" date="2021" name="Nat. Commun.">
        <title>Genetic determinants of endophytism in the Arabidopsis root mycobiome.</title>
        <authorList>
            <person name="Mesny F."/>
            <person name="Miyauchi S."/>
            <person name="Thiergart T."/>
            <person name="Pickel B."/>
            <person name="Atanasova L."/>
            <person name="Karlsson M."/>
            <person name="Huettel B."/>
            <person name="Barry K.W."/>
            <person name="Haridas S."/>
            <person name="Chen C."/>
            <person name="Bauer D."/>
            <person name="Andreopoulos W."/>
            <person name="Pangilinan J."/>
            <person name="LaButti K."/>
            <person name="Riley R."/>
            <person name="Lipzen A."/>
            <person name="Clum A."/>
            <person name="Drula E."/>
            <person name="Henrissat B."/>
            <person name="Kohler A."/>
            <person name="Grigoriev I.V."/>
            <person name="Martin F.M."/>
            <person name="Hacquard S."/>
        </authorList>
    </citation>
    <scope>NUCLEOTIDE SEQUENCE [LARGE SCALE GENOMIC DNA]</scope>
    <source>
        <strain evidence="2 3">MPI-SDFR-AT-0080</strain>
    </source>
</reference>
<protein>
    <submittedName>
        <fullName evidence="2">Uncharacterized protein</fullName>
    </submittedName>
</protein>
<proteinExistence type="predicted"/>
<evidence type="ECO:0000256" key="1">
    <source>
        <dbReference type="SAM" id="MobiDB-lite"/>
    </source>
</evidence>
<sequence>MSFTIAFLLMDPIVGSIGSFYMKKNLEKTSLLMRSNISGGALILLFPATFGAPSDNNAWVCRCWFVAFLLDSTSIPQQWGEVGDLVGLSRSRPHCSCRRGKSRHRERGRIPARPSLSSQADIHDTRVAMHVRASAHSPALIEPAQNV</sequence>
<dbReference type="Proteomes" id="UP000774617">
    <property type="component" value="Unassembled WGS sequence"/>
</dbReference>
<evidence type="ECO:0000313" key="2">
    <source>
        <dbReference type="EMBL" id="KAH7064702.1"/>
    </source>
</evidence>
<keyword evidence="3" id="KW-1185">Reference proteome</keyword>
<accession>A0ABQ8GTY8</accession>
<feature type="region of interest" description="Disordered" evidence="1">
    <location>
        <begin position="96"/>
        <end position="116"/>
    </location>
</feature>